<feature type="chain" id="PRO_5031038471" evidence="1">
    <location>
        <begin position="20"/>
        <end position="441"/>
    </location>
</feature>
<organism evidence="2 3">
    <name type="scientific">Chryseobacterium antibioticum</name>
    <dbReference type="NCBI Taxonomy" id="2728847"/>
    <lineage>
        <taxon>Bacteria</taxon>
        <taxon>Pseudomonadati</taxon>
        <taxon>Bacteroidota</taxon>
        <taxon>Flavobacteriia</taxon>
        <taxon>Flavobacteriales</taxon>
        <taxon>Weeksellaceae</taxon>
        <taxon>Chryseobacterium group</taxon>
        <taxon>Chryseobacterium</taxon>
    </lineage>
</organism>
<dbReference type="Proteomes" id="UP000544054">
    <property type="component" value="Unassembled WGS sequence"/>
</dbReference>
<dbReference type="EMBL" id="JABBGI010000010">
    <property type="protein sequence ID" value="NML69971.1"/>
    <property type="molecule type" value="Genomic_DNA"/>
</dbReference>
<protein>
    <submittedName>
        <fullName evidence="2">Uncharacterized protein</fullName>
    </submittedName>
</protein>
<gene>
    <name evidence="2" type="ORF">HHL23_09180</name>
</gene>
<evidence type="ECO:0000313" key="3">
    <source>
        <dbReference type="Proteomes" id="UP000544054"/>
    </source>
</evidence>
<dbReference type="RefSeq" id="WP_169234513.1">
    <property type="nucleotide sequence ID" value="NZ_JABBGI010000010.1"/>
</dbReference>
<evidence type="ECO:0000256" key="1">
    <source>
        <dbReference type="SAM" id="SignalP"/>
    </source>
</evidence>
<feature type="signal peptide" evidence="1">
    <location>
        <begin position="1"/>
        <end position="19"/>
    </location>
</feature>
<keyword evidence="1" id="KW-0732">Signal</keyword>
<reference evidence="2 3" key="1">
    <citation type="submission" date="2020-04" db="EMBL/GenBank/DDBJ databases">
        <title>Chryseobacterium sp. RP-3-3 sp. nov., isolated from Jeju soil.</title>
        <authorList>
            <person name="Dahal R.H."/>
        </authorList>
    </citation>
    <scope>NUCLEOTIDE SEQUENCE [LARGE SCALE GENOMIC DNA]</scope>
    <source>
        <strain evidence="2 3">RP-3-3</strain>
    </source>
</reference>
<sequence>MKKKILPIIAILFSSMAYSQVGINTATPKSTLDITAKNATGSSSLTDGLLIPRIDRQRAQSMISVEPSTLIYINDVATGSAAGQTSIVDSIGFYYFDGTTSKWTKLNNSSIGDPTPDAFIDDPANTMVKLGATSTGLTRAVNSDFVVKDNGNVGIGTSDPNERLHVIGNGYVSEKLGVNATRDAGLAVKNTTPSEPIMRLADTDNINKVVVTNDGDMGIGTSNPTGKLEISSTNSGLVLPRLTNSQRDVIPVNRAHVGTVIYNTSANKIQVNIGTDANRVWTSLDTSSSTINTTTAFQTASMQTINNSAGDVPIRFENVIFNNMPAGFVTKQSNNTTVNLAAGKSYRIDVNMGRISTNTPQHTWCTINDLNNPSALASVSILPNNQTSSNWNSFNTMQAYITVENSETLGRNINVKCAKTGSGTVSIFDGIPATWTVTIMN</sequence>
<keyword evidence="3" id="KW-1185">Reference proteome</keyword>
<accession>A0A7Y0AMD1</accession>
<proteinExistence type="predicted"/>
<evidence type="ECO:0000313" key="2">
    <source>
        <dbReference type="EMBL" id="NML69971.1"/>
    </source>
</evidence>
<comment type="caution">
    <text evidence="2">The sequence shown here is derived from an EMBL/GenBank/DDBJ whole genome shotgun (WGS) entry which is preliminary data.</text>
</comment>
<name>A0A7Y0AMD1_9FLAO</name>
<dbReference type="AlphaFoldDB" id="A0A7Y0AMD1"/>